<dbReference type="EMBL" id="UGMS01000001">
    <property type="protein sequence ID" value="STV71590.1"/>
    <property type="molecule type" value="Genomic_DNA"/>
</dbReference>
<gene>
    <name evidence="2" type="ORF">NCTC11685_00339</name>
</gene>
<name>A0A7H4MZC6_9ENTR</name>
<feature type="compositionally biased region" description="Low complexity" evidence="1">
    <location>
        <begin position="131"/>
        <end position="142"/>
    </location>
</feature>
<reference evidence="2 3" key="1">
    <citation type="submission" date="2018-06" db="EMBL/GenBank/DDBJ databases">
        <authorList>
            <consortium name="Pathogen Informatics"/>
            <person name="Doyle S."/>
        </authorList>
    </citation>
    <scope>NUCLEOTIDE SEQUENCE [LARGE SCALE GENOMIC DNA]</scope>
    <source>
        <strain evidence="2 3">NCTC11685</strain>
    </source>
</reference>
<evidence type="ECO:0000313" key="3">
    <source>
        <dbReference type="Proteomes" id="UP000254863"/>
    </source>
</evidence>
<evidence type="ECO:0000256" key="1">
    <source>
        <dbReference type="SAM" id="MobiDB-lite"/>
    </source>
</evidence>
<evidence type="ECO:0000313" key="2">
    <source>
        <dbReference type="EMBL" id="STV71590.1"/>
    </source>
</evidence>
<dbReference type="Proteomes" id="UP000254863">
    <property type="component" value="Unassembled WGS sequence"/>
</dbReference>
<sequence length="210" mass="22386">MKSASISSTAGCSGWRSNNVILSSSRVRPPQRPRTAAKQVASAIVGVTPFSPARWLKAFQRVVGTIMRRRVLRTSRSVAGSQASGKTGAGGSIDAFASQYARAFVEQRLIDPSADAADKRGNHKRGSPGGSDSPASRALSSSKNSVKLEASIISRSILTWRRWRLSGKSVNWKSKVSPFPRVKDGGSGAGAMFPDRPGGLPRRSGVNHER</sequence>
<feature type="region of interest" description="Disordered" evidence="1">
    <location>
        <begin position="174"/>
        <end position="210"/>
    </location>
</feature>
<proteinExistence type="predicted"/>
<organism evidence="2 3">
    <name type="scientific">Klebsiella michiganensis</name>
    <dbReference type="NCBI Taxonomy" id="1134687"/>
    <lineage>
        <taxon>Bacteria</taxon>
        <taxon>Pseudomonadati</taxon>
        <taxon>Pseudomonadota</taxon>
        <taxon>Gammaproteobacteria</taxon>
        <taxon>Enterobacterales</taxon>
        <taxon>Enterobacteriaceae</taxon>
        <taxon>Klebsiella/Raoultella group</taxon>
        <taxon>Klebsiella</taxon>
    </lineage>
</organism>
<comment type="caution">
    <text evidence="2">The sequence shown here is derived from an EMBL/GenBank/DDBJ whole genome shotgun (WGS) entry which is preliminary data.</text>
</comment>
<dbReference type="AlphaFoldDB" id="A0A7H4MZC6"/>
<feature type="region of interest" description="Disordered" evidence="1">
    <location>
        <begin position="112"/>
        <end position="142"/>
    </location>
</feature>
<protein>
    <submittedName>
        <fullName evidence="2">Uncharacterized protein</fullName>
    </submittedName>
</protein>
<accession>A0A7H4MZC6</accession>